<accession>A0ACD5HNQ8</accession>
<organism evidence="1 2">
    <name type="scientific">Acidithiobacillus sulfuriphilus</name>
    <dbReference type="NCBI Taxonomy" id="1867749"/>
    <lineage>
        <taxon>Bacteria</taxon>
        <taxon>Pseudomonadati</taxon>
        <taxon>Pseudomonadota</taxon>
        <taxon>Acidithiobacillia</taxon>
        <taxon>Acidithiobacillales</taxon>
        <taxon>Acidithiobacillaceae</taxon>
        <taxon>Acidithiobacillus</taxon>
    </lineage>
</organism>
<evidence type="ECO:0000313" key="2">
    <source>
        <dbReference type="Proteomes" id="UP000271650"/>
    </source>
</evidence>
<protein>
    <submittedName>
        <fullName evidence="1">HPr family phosphocarrier protein</fullName>
    </submittedName>
</protein>
<dbReference type="Proteomes" id="UP000271650">
    <property type="component" value="Chromosome"/>
</dbReference>
<name>A0ACD5HNQ8_9PROT</name>
<sequence length="90" mass="9576">MTVRMELQIINQLGLHARASAKFVSLASRYPCAVWLERNGQRVNGKSIMGVMTLAAAQGSTLTLETDGPQEAECAAALQGLAINRFGEAA</sequence>
<gene>
    <name evidence="1" type="ORF">EC580_001615</name>
</gene>
<dbReference type="EMBL" id="CP127527">
    <property type="protein sequence ID" value="XRI77399.1"/>
    <property type="molecule type" value="Genomic_DNA"/>
</dbReference>
<keyword evidence="2" id="KW-1185">Reference proteome</keyword>
<evidence type="ECO:0000313" key="1">
    <source>
        <dbReference type="EMBL" id="XRI77399.1"/>
    </source>
</evidence>
<proteinExistence type="predicted"/>
<reference evidence="1 2" key="1">
    <citation type="journal article" date="2019" name="Int. J. Syst. Evol. Microbiol.">
        <title>Acidithiobacillus sulfuriphilus sp. nov.: an extremely acidophilic sulfur-oxidizing chemolithotroph isolated from a neutral pH environment.</title>
        <authorList>
            <person name="Falagan C."/>
            <person name="Moya-Beltran A."/>
            <person name="Castro M."/>
            <person name="Quatrini R."/>
            <person name="Johnson D.B."/>
        </authorList>
    </citation>
    <scope>NUCLEOTIDE SEQUENCE [LARGE SCALE GENOMIC DNA]</scope>
    <source>
        <strain evidence="1 2">CJ-2</strain>
    </source>
</reference>